<keyword evidence="2" id="KW-0479">Metal-binding</keyword>
<evidence type="ECO:0000259" key="6">
    <source>
        <dbReference type="Pfam" id="PF01979"/>
    </source>
</evidence>
<feature type="region of interest" description="Disordered" evidence="5">
    <location>
        <begin position="64"/>
        <end position="85"/>
    </location>
</feature>
<dbReference type="GO" id="GO:0008892">
    <property type="term" value="F:guanine deaminase activity"/>
    <property type="evidence" value="ECO:0007669"/>
    <property type="project" value="TreeGrafter"/>
</dbReference>
<dbReference type="SUPFAM" id="SSF51556">
    <property type="entry name" value="Metallo-dependent hydrolases"/>
    <property type="match status" value="1"/>
</dbReference>
<keyword evidence="3" id="KW-0378">Hydrolase</keyword>
<evidence type="ECO:0000313" key="7">
    <source>
        <dbReference type="EMBL" id="POW13336.1"/>
    </source>
</evidence>
<feature type="non-terminal residue" evidence="7">
    <location>
        <position position="1"/>
    </location>
</feature>
<name>A0A2S4VV01_9BASI</name>
<dbReference type="Proteomes" id="UP000239156">
    <property type="component" value="Unassembled WGS sequence"/>
</dbReference>
<dbReference type="GO" id="GO:0006147">
    <property type="term" value="P:guanine catabolic process"/>
    <property type="evidence" value="ECO:0007669"/>
    <property type="project" value="UniProtKB-UniPathway"/>
</dbReference>
<dbReference type="SUPFAM" id="SSF51338">
    <property type="entry name" value="Composite domain of metallo-dependent hydrolases"/>
    <property type="match status" value="1"/>
</dbReference>
<protein>
    <recommendedName>
        <fullName evidence="6">Amidohydrolase-related domain-containing protein</fullName>
    </recommendedName>
</protein>
<comment type="cofactor">
    <cofactor evidence="1">
        <name>Zn(2+)</name>
        <dbReference type="ChEBI" id="CHEBI:29105"/>
    </cofactor>
</comment>
<dbReference type="EMBL" id="PKSL01000025">
    <property type="protein sequence ID" value="POW13336.1"/>
    <property type="molecule type" value="Genomic_DNA"/>
</dbReference>
<evidence type="ECO:0000256" key="1">
    <source>
        <dbReference type="ARBA" id="ARBA00001947"/>
    </source>
</evidence>
<organism evidence="7 8">
    <name type="scientific">Puccinia striiformis</name>
    <dbReference type="NCBI Taxonomy" id="27350"/>
    <lineage>
        <taxon>Eukaryota</taxon>
        <taxon>Fungi</taxon>
        <taxon>Dikarya</taxon>
        <taxon>Basidiomycota</taxon>
        <taxon>Pucciniomycotina</taxon>
        <taxon>Pucciniomycetes</taxon>
        <taxon>Pucciniales</taxon>
        <taxon>Pucciniaceae</taxon>
        <taxon>Puccinia</taxon>
    </lineage>
</organism>
<dbReference type="Gene3D" id="3.20.20.140">
    <property type="entry name" value="Metal-dependent hydrolases"/>
    <property type="match status" value="1"/>
</dbReference>
<evidence type="ECO:0000256" key="3">
    <source>
        <dbReference type="ARBA" id="ARBA00022801"/>
    </source>
</evidence>
<dbReference type="InterPro" id="IPR032466">
    <property type="entry name" value="Metal_Hydrolase"/>
</dbReference>
<feature type="region of interest" description="Disordered" evidence="5">
    <location>
        <begin position="124"/>
        <end position="143"/>
    </location>
</feature>
<sequence>NQKRGLLPKKCRKKTNRTDSILGRPPSEPAALQPATSFMLQVTRSIQPKLLAQQAFPIVVSTENKLHSSSSRPTSHQAWRLSRSSDRAKLSLPANYHTHQRTSSAEMEDQASLDGCELKFAQGSGLNDQKEYPGASQRSYDGGSKNKPIVILGSFVHSTSIDRLEFISQNGLMIIDSSGTIACLESAPEPWTNKTLKEKLKSCSTDHLFQDPLVNLQESVRLIALRRGEFFIPGFVDTHTHAVQYQNIGAGQQYTLLDWLKYITFPEEIRFEDELYAKRMFEKVVSRSIRVGTTTSCYYSSIHLSAAKILAKVCHQAGQRAFIGKCNIDRNDAADHYKEVSAEESLEDTIQFINFVRKECATPYHSSSPHHKSIDHANAVSLPDLSSRVALERNGESRHSMVQPILTPRFAISCTDKLLGKLGELMKTDNQLRLQTHLSESLSEIEYTKQLFPACSTYSEVYDSFGLLTERTILAHCIHLEPSELKLLAKRGCGLSHCPTSNFNLRSGICQVQTLLAAGFEKLSLGTDVSGGYGVGILSTIRDAASAAKVLGFTAQTDSGSADNRPQQLSIENLVYLATLGGARVCNLEDRVGNFALGKQFDGLLIQTGAADAKPAPQNRGSTEEDDAHRRFSQWIVASQAEPYLDGSNPNFFIDEQSEEVDLSRLLEKFLFTGDDRNIGSVFINSISVGGSRPLA</sequence>
<keyword evidence="4" id="KW-0862">Zinc</keyword>
<feature type="domain" description="Amidohydrolase-related" evidence="6">
    <location>
        <begin position="232"/>
        <end position="615"/>
    </location>
</feature>
<dbReference type="InterPro" id="IPR006680">
    <property type="entry name" value="Amidohydro-rel"/>
</dbReference>
<evidence type="ECO:0000313" key="8">
    <source>
        <dbReference type="Proteomes" id="UP000239156"/>
    </source>
</evidence>
<gene>
    <name evidence="7" type="ORF">PSTT_03762</name>
</gene>
<dbReference type="GO" id="GO:0005829">
    <property type="term" value="C:cytosol"/>
    <property type="evidence" value="ECO:0007669"/>
    <property type="project" value="TreeGrafter"/>
</dbReference>
<evidence type="ECO:0000256" key="4">
    <source>
        <dbReference type="ARBA" id="ARBA00022833"/>
    </source>
</evidence>
<evidence type="ECO:0000256" key="2">
    <source>
        <dbReference type="ARBA" id="ARBA00022723"/>
    </source>
</evidence>
<proteinExistence type="predicted"/>
<dbReference type="Pfam" id="PF01979">
    <property type="entry name" value="Amidohydro_1"/>
    <property type="match status" value="1"/>
</dbReference>
<feature type="region of interest" description="Disordered" evidence="5">
    <location>
        <begin position="1"/>
        <end position="30"/>
    </location>
</feature>
<feature type="compositionally biased region" description="Polar residues" evidence="5">
    <location>
        <begin position="64"/>
        <end position="77"/>
    </location>
</feature>
<dbReference type="PANTHER" id="PTHR11271">
    <property type="entry name" value="GUANINE DEAMINASE"/>
    <property type="match status" value="1"/>
</dbReference>
<evidence type="ECO:0000256" key="5">
    <source>
        <dbReference type="SAM" id="MobiDB-lite"/>
    </source>
</evidence>
<dbReference type="VEuPathDB" id="FungiDB:PSTT_03762"/>
<dbReference type="UniPathway" id="UPA00603">
    <property type="reaction ID" value="UER00660"/>
</dbReference>
<reference evidence="7" key="1">
    <citation type="submission" date="2017-12" db="EMBL/GenBank/DDBJ databases">
        <title>Gene loss provides genomic basis for host adaptation in cereal stripe rust fungi.</title>
        <authorList>
            <person name="Xia C."/>
        </authorList>
    </citation>
    <scope>NUCLEOTIDE SEQUENCE [LARGE SCALE GENOMIC DNA]</scope>
    <source>
        <strain evidence="7">93-210</strain>
    </source>
</reference>
<dbReference type="InterPro" id="IPR051607">
    <property type="entry name" value="Metallo-dep_hydrolases"/>
</dbReference>
<dbReference type="InterPro" id="IPR011059">
    <property type="entry name" value="Metal-dep_hydrolase_composite"/>
</dbReference>
<comment type="caution">
    <text evidence="7">The sequence shown here is derived from an EMBL/GenBank/DDBJ whole genome shotgun (WGS) entry which is preliminary data.</text>
</comment>
<accession>A0A2S4VV01</accession>
<dbReference type="VEuPathDB" id="FungiDB:PSHT_11432"/>
<dbReference type="PANTHER" id="PTHR11271:SF6">
    <property type="entry name" value="GUANINE DEAMINASE"/>
    <property type="match status" value="1"/>
</dbReference>
<feature type="compositionally biased region" description="Basic residues" evidence="5">
    <location>
        <begin position="1"/>
        <end position="15"/>
    </location>
</feature>
<keyword evidence="8" id="KW-1185">Reference proteome</keyword>
<dbReference type="AlphaFoldDB" id="A0A2S4VV01"/>
<dbReference type="Gene3D" id="2.30.40.10">
    <property type="entry name" value="Urease, subunit C, domain 1"/>
    <property type="match status" value="1"/>
</dbReference>
<dbReference type="GO" id="GO:0008270">
    <property type="term" value="F:zinc ion binding"/>
    <property type="evidence" value="ECO:0007669"/>
    <property type="project" value="TreeGrafter"/>
</dbReference>